<keyword evidence="3" id="KW-1185">Reference proteome</keyword>
<dbReference type="STRING" id="402385.SAMN05421848_0472"/>
<dbReference type="RefSeq" id="WP_090130397.1">
    <property type="nucleotide sequence ID" value="NZ_FOLY01000001.1"/>
</dbReference>
<accession>A0A1I1G997</accession>
<dbReference type="EMBL" id="FOLY01000001">
    <property type="protein sequence ID" value="SFC08279.1"/>
    <property type="molecule type" value="Genomic_DNA"/>
</dbReference>
<dbReference type="InterPro" id="IPR000182">
    <property type="entry name" value="GNAT_dom"/>
</dbReference>
<proteinExistence type="predicted"/>
<gene>
    <name evidence="2" type="ORF">SAMN05421848_0472</name>
</gene>
<dbReference type="Gene3D" id="3.40.630.30">
    <property type="match status" value="1"/>
</dbReference>
<dbReference type="InterPro" id="IPR016181">
    <property type="entry name" value="Acyl_CoA_acyltransferase"/>
</dbReference>
<dbReference type="PANTHER" id="PTHR43072">
    <property type="entry name" value="N-ACETYLTRANSFERASE"/>
    <property type="match status" value="1"/>
</dbReference>
<evidence type="ECO:0000313" key="2">
    <source>
        <dbReference type="EMBL" id="SFC08279.1"/>
    </source>
</evidence>
<dbReference type="AlphaFoldDB" id="A0A1I1G997"/>
<sequence length="201" mass="22586">MPPSHGRWHIRRAGVGDAEAVTDIFNRDEVYPCTMQLPWTGVERWRTFLERGETGRHVFLCACDPQQPERALGLIWLHPVSDSPRVAHVRTLGLSVHPDIAGQGAGSQLLKAAIELADDWLNVTRLSLGVYSHNQRAIELYERHGFVREGLSRGVSFGHGRYLDSLEMARLHPRLAQALASQDEPDETRINHLSQQGNTQC</sequence>
<dbReference type="SUPFAM" id="SSF55729">
    <property type="entry name" value="Acyl-CoA N-acyltransferases (Nat)"/>
    <property type="match status" value="1"/>
</dbReference>
<dbReference type="PROSITE" id="PS51186">
    <property type="entry name" value="GNAT"/>
    <property type="match status" value="1"/>
</dbReference>
<evidence type="ECO:0000259" key="1">
    <source>
        <dbReference type="PROSITE" id="PS51186"/>
    </source>
</evidence>
<dbReference type="Proteomes" id="UP000199046">
    <property type="component" value="Unassembled WGS sequence"/>
</dbReference>
<dbReference type="CDD" id="cd04301">
    <property type="entry name" value="NAT_SF"/>
    <property type="match status" value="1"/>
</dbReference>
<reference evidence="3" key="1">
    <citation type="submission" date="2016-10" db="EMBL/GenBank/DDBJ databases">
        <authorList>
            <person name="Varghese N."/>
            <person name="Submissions S."/>
        </authorList>
    </citation>
    <scope>NUCLEOTIDE SEQUENCE [LARGE SCALE GENOMIC DNA]</scope>
    <source>
        <strain evidence="3">DSM 23439</strain>
    </source>
</reference>
<dbReference type="Pfam" id="PF00583">
    <property type="entry name" value="Acetyltransf_1"/>
    <property type="match status" value="1"/>
</dbReference>
<feature type="domain" description="N-acetyltransferase" evidence="1">
    <location>
        <begin position="8"/>
        <end position="173"/>
    </location>
</feature>
<organism evidence="2 3">
    <name type="scientific">Kushneria avicenniae</name>
    <dbReference type="NCBI Taxonomy" id="402385"/>
    <lineage>
        <taxon>Bacteria</taxon>
        <taxon>Pseudomonadati</taxon>
        <taxon>Pseudomonadota</taxon>
        <taxon>Gammaproteobacteria</taxon>
        <taxon>Oceanospirillales</taxon>
        <taxon>Halomonadaceae</taxon>
        <taxon>Kushneria</taxon>
    </lineage>
</organism>
<evidence type="ECO:0000313" key="3">
    <source>
        <dbReference type="Proteomes" id="UP000199046"/>
    </source>
</evidence>
<dbReference type="OrthoDB" id="9795206at2"/>
<protein>
    <submittedName>
        <fullName evidence="2">Putative acetyltransferase</fullName>
    </submittedName>
</protein>
<dbReference type="GO" id="GO:0016747">
    <property type="term" value="F:acyltransferase activity, transferring groups other than amino-acyl groups"/>
    <property type="evidence" value="ECO:0007669"/>
    <property type="project" value="InterPro"/>
</dbReference>
<keyword evidence="2" id="KW-0808">Transferase</keyword>
<name>A0A1I1G997_9GAMM</name>